<dbReference type="GO" id="GO:0005230">
    <property type="term" value="F:extracellular ligand-gated monoatomic ion channel activity"/>
    <property type="evidence" value="ECO:0007669"/>
    <property type="project" value="InterPro"/>
</dbReference>
<accession>A0AAN5CXK0</accession>
<dbReference type="InterPro" id="IPR036734">
    <property type="entry name" value="Neur_chan_lig-bd_sf"/>
</dbReference>
<evidence type="ECO:0000313" key="3">
    <source>
        <dbReference type="EMBL" id="GMR51939.1"/>
    </source>
</evidence>
<evidence type="ECO:0000259" key="2">
    <source>
        <dbReference type="Pfam" id="PF02931"/>
    </source>
</evidence>
<feature type="signal peptide" evidence="1">
    <location>
        <begin position="1"/>
        <end position="17"/>
    </location>
</feature>
<protein>
    <recommendedName>
        <fullName evidence="2">Neurotransmitter-gated ion-channel ligand-binding domain-containing protein</fullName>
    </recommendedName>
</protein>
<gene>
    <name evidence="3" type="ORF">PMAYCL1PPCAC_22134</name>
</gene>
<keyword evidence="1" id="KW-0732">Signal</keyword>
<dbReference type="PANTHER" id="PTHR18945">
    <property type="entry name" value="NEUROTRANSMITTER GATED ION CHANNEL"/>
    <property type="match status" value="1"/>
</dbReference>
<evidence type="ECO:0000256" key="1">
    <source>
        <dbReference type="SAM" id="SignalP"/>
    </source>
</evidence>
<reference evidence="4" key="1">
    <citation type="submission" date="2022-10" db="EMBL/GenBank/DDBJ databases">
        <title>Genome assembly of Pristionchus species.</title>
        <authorList>
            <person name="Yoshida K."/>
            <person name="Sommer R.J."/>
        </authorList>
    </citation>
    <scope>NUCLEOTIDE SEQUENCE [LARGE SCALE GENOMIC DNA]</scope>
    <source>
        <strain evidence="4">RS5460</strain>
    </source>
</reference>
<dbReference type="Pfam" id="PF02931">
    <property type="entry name" value="Neur_chan_LBD"/>
    <property type="match status" value="1"/>
</dbReference>
<feature type="chain" id="PRO_5042907672" description="Neurotransmitter-gated ion-channel ligand-binding domain-containing protein" evidence="1">
    <location>
        <begin position="18"/>
        <end position="239"/>
    </location>
</feature>
<proteinExistence type="predicted"/>
<comment type="caution">
    <text evidence="3">The sequence shown here is derived from an EMBL/GenBank/DDBJ whole genome shotgun (WGS) entry which is preliminary data.</text>
</comment>
<dbReference type="InterPro" id="IPR006201">
    <property type="entry name" value="Neur_channel"/>
</dbReference>
<dbReference type="Gene3D" id="2.70.170.10">
    <property type="entry name" value="Neurotransmitter-gated ion-channel ligand-binding domain"/>
    <property type="match status" value="1"/>
</dbReference>
<name>A0AAN5CXK0_9BILA</name>
<dbReference type="GO" id="GO:0004888">
    <property type="term" value="F:transmembrane signaling receptor activity"/>
    <property type="evidence" value="ECO:0007669"/>
    <property type="project" value="InterPro"/>
</dbReference>
<sequence>MCVSLLIFGFILTKVATNAEINAHSKLGSALFEHYNMGLSPYMGVGVNWTAEFEEEPRKEQGLRADINILDIYLLSVVESEGMVNVLVRADVAWNDHRLVWSPSSHGGTKWVEVRGDQIWLPSIRATRSGTPLPILTEATRGKLMHTGRIQTIFWSYFSFRYPMSYKDFPRDSHTCFVCFEHEYGHLVDHTTTLESVNLWGAEEWTIQNRFNITRWSNEICYAIHITRRTVFWDTLVLL</sequence>
<feature type="non-terminal residue" evidence="3">
    <location>
        <position position="239"/>
    </location>
</feature>
<evidence type="ECO:0000313" key="4">
    <source>
        <dbReference type="Proteomes" id="UP001328107"/>
    </source>
</evidence>
<dbReference type="SUPFAM" id="SSF63712">
    <property type="entry name" value="Nicotinic receptor ligand binding domain-like"/>
    <property type="match status" value="1"/>
</dbReference>
<feature type="domain" description="Neurotransmitter-gated ion-channel ligand-binding" evidence="2">
    <location>
        <begin position="73"/>
        <end position="181"/>
    </location>
</feature>
<keyword evidence="4" id="KW-1185">Reference proteome</keyword>
<organism evidence="3 4">
    <name type="scientific">Pristionchus mayeri</name>
    <dbReference type="NCBI Taxonomy" id="1317129"/>
    <lineage>
        <taxon>Eukaryota</taxon>
        <taxon>Metazoa</taxon>
        <taxon>Ecdysozoa</taxon>
        <taxon>Nematoda</taxon>
        <taxon>Chromadorea</taxon>
        <taxon>Rhabditida</taxon>
        <taxon>Rhabditina</taxon>
        <taxon>Diplogasteromorpha</taxon>
        <taxon>Diplogasteroidea</taxon>
        <taxon>Neodiplogasteridae</taxon>
        <taxon>Pristionchus</taxon>
    </lineage>
</organism>
<dbReference type="Proteomes" id="UP001328107">
    <property type="component" value="Unassembled WGS sequence"/>
</dbReference>
<dbReference type="GO" id="GO:0016020">
    <property type="term" value="C:membrane"/>
    <property type="evidence" value="ECO:0007669"/>
    <property type="project" value="InterPro"/>
</dbReference>
<dbReference type="InterPro" id="IPR006202">
    <property type="entry name" value="Neur_chan_lig-bd"/>
</dbReference>
<dbReference type="EMBL" id="BTRK01000005">
    <property type="protein sequence ID" value="GMR51939.1"/>
    <property type="molecule type" value="Genomic_DNA"/>
</dbReference>
<dbReference type="AlphaFoldDB" id="A0AAN5CXK0"/>